<dbReference type="EMBL" id="CP036498">
    <property type="protein sequence ID" value="QUS42012.1"/>
    <property type="molecule type" value="Genomic_DNA"/>
</dbReference>
<dbReference type="RefSeq" id="WP_211910749.1">
    <property type="nucleotide sequence ID" value="NZ_CP036498.1"/>
</dbReference>
<proteinExistence type="predicted"/>
<reference evidence="1 2" key="1">
    <citation type="submission" date="2019-02" db="EMBL/GenBank/DDBJ databases">
        <title>Emended description of the genus Rhodopseudomonas and description of Rhodopseudomonas albus sp. nov., a non-phototrophic, heavy-metal-tolerant bacterium isolated from garden soil.</title>
        <authorList>
            <person name="Bao Z."/>
            <person name="Cao W.W."/>
            <person name="Sato Y."/>
            <person name="Nishizawa T."/>
            <person name="Zhao J."/>
            <person name="Guo Y."/>
            <person name="Ohta H."/>
        </authorList>
    </citation>
    <scope>NUCLEOTIDE SEQUENCE [LARGE SCALE GENOMIC DNA]</scope>
    <source>
        <strain evidence="1 2">SK50-23</strain>
    </source>
</reference>
<keyword evidence="2" id="KW-1185">Reference proteome</keyword>
<name>A0ABX8AE54_9BRAD</name>
<organism evidence="1 2">
    <name type="scientific">Tardiphaga alba</name>
    <dbReference type="NCBI Taxonomy" id="340268"/>
    <lineage>
        <taxon>Bacteria</taxon>
        <taxon>Pseudomonadati</taxon>
        <taxon>Pseudomonadota</taxon>
        <taxon>Alphaproteobacteria</taxon>
        <taxon>Hyphomicrobiales</taxon>
        <taxon>Nitrobacteraceae</taxon>
        <taxon>Tardiphaga</taxon>
    </lineage>
</organism>
<accession>A0ABX8AE54</accession>
<dbReference type="Pfam" id="PF12244">
    <property type="entry name" value="DUF3606"/>
    <property type="match status" value="1"/>
</dbReference>
<dbReference type="Proteomes" id="UP000682843">
    <property type="component" value="Chromosome"/>
</dbReference>
<evidence type="ECO:0000313" key="1">
    <source>
        <dbReference type="EMBL" id="QUS42012.1"/>
    </source>
</evidence>
<dbReference type="InterPro" id="IPR022037">
    <property type="entry name" value="DUF3606"/>
</dbReference>
<gene>
    <name evidence="1" type="ORF">RPMA_26680</name>
</gene>
<protein>
    <submittedName>
        <fullName evidence="1">DUF3606 domain-containing protein</fullName>
    </submittedName>
</protein>
<sequence>MNTQSLRPQPARREIDIADAEAMKCWCRHLRATKAEIERAVSTVGPSAAAVRKEIGRKDR</sequence>
<evidence type="ECO:0000313" key="2">
    <source>
        <dbReference type="Proteomes" id="UP000682843"/>
    </source>
</evidence>